<keyword evidence="2" id="KW-0472">Membrane</keyword>
<dbReference type="Proteomes" id="UP000563426">
    <property type="component" value="Unassembled WGS sequence"/>
</dbReference>
<keyword evidence="5" id="KW-1185">Reference proteome</keyword>
<reference evidence="4 5" key="1">
    <citation type="submission" date="2020-05" db="EMBL/GenBank/DDBJ databases">
        <authorList>
            <person name="Whitworth D."/>
        </authorList>
    </citation>
    <scope>NUCLEOTIDE SEQUENCE [LARGE SCALE GENOMIC DNA]</scope>
    <source>
        <strain evidence="4 5">AB043B</strain>
    </source>
</reference>
<evidence type="ECO:0000259" key="3">
    <source>
        <dbReference type="Pfam" id="PF02517"/>
    </source>
</evidence>
<keyword evidence="4" id="KW-0378">Hydrolase</keyword>
<dbReference type="AlphaFoldDB" id="A0A7Y4KS65"/>
<name>A0A7Y4KS65_9BACT</name>
<dbReference type="GO" id="GO:0006508">
    <property type="term" value="P:proteolysis"/>
    <property type="evidence" value="ECO:0007669"/>
    <property type="project" value="UniProtKB-KW"/>
</dbReference>
<feature type="compositionally biased region" description="Basic and acidic residues" evidence="1">
    <location>
        <begin position="382"/>
        <end position="394"/>
    </location>
</feature>
<feature type="transmembrane region" description="Helical" evidence="2">
    <location>
        <begin position="184"/>
        <end position="206"/>
    </location>
</feature>
<evidence type="ECO:0000313" key="4">
    <source>
        <dbReference type="EMBL" id="NOK37969.1"/>
    </source>
</evidence>
<evidence type="ECO:0000256" key="1">
    <source>
        <dbReference type="SAM" id="MobiDB-lite"/>
    </source>
</evidence>
<dbReference type="InterPro" id="IPR003675">
    <property type="entry name" value="Rce1/LyrA-like_dom"/>
</dbReference>
<dbReference type="GO" id="GO:0004175">
    <property type="term" value="F:endopeptidase activity"/>
    <property type="evidence" value="ECO:0007669"/>
    <property type="project" value="UniProtKB-ARBA"/>
</dbReference>
<dbReference type="GO" id="GO:0080120">
    <property type="term" value="P:CAAX-box protein maturation"/>
    <property type="evidence" value="ECO:0007669"/>
    <property type="project" value="UniProtKB-ARBA"/>
</dbReference>
<dbReference type="PANTHER" id="PTHR36435">
    <property type="entry name" value="SLR1288 PROTEIN"/>
    <property type="match status" value="1"/>
</dbReference>
<accession>A0A7Y4KS65</accession>
<feature type="transmembrane region" description="Helical" evidence="2">
    <location>
        <begin position="260"/>
        <end position="280"/>
    </location>
</feature>
<evidence type="ECO:0000313" key="5">
    <source>
        <dbReference type="Proteomes" id="UP000563426"/>
    </source>
</evidence>
<gene>
    <name evidence="4" type="ORF">HMI49_32685</name>
</gene>
<sequence length="400" mass="42842">MAEGGAGDDTVDEASPSSDPRPAESPAPLSPPHPALAAALAFGLFVTLGALTQLLNPAFGVWFTEAFLFLGLAWIMLRRSGYRPAAYVGLTPFLGPAALFGFLLGVANFFAVVVPVQFLAQRVAPAWLRELFDASRLFEGQTPVELALLLGGVSVAAPLCEEFFFRGLFQRSLTPPAPASPWRALIITSVVFSAFHLDPVGFLARAELGLLFGWLFLRTGSLWPGIAAHAANNIVSSVLFLVATHSGLAKDGATDDVTDWRAVLGLALVGWTGLLGLRAASRHFPAVWGRGTMPDEEAVRATKPVPLFALQLLPWVVAATLSLVTLGLVDGRGVSLSVYDVQHPVEPLGKDADPALQAERKALRQLRDAVRKGEVPMEAYEEERLRQSEKDGPGKGKPRR</sequence>
<feature type="domain" description="CAAX prenyl protease 2/Lysostaphin resistance protein A-like" evidence="3">
    <location>
        <begin position="145"/>
        <end position="235"/>
    </location>
</feature>
<feature type="transmembrane region" description="Helical" evidence="2">
    <location>
        <begin position="97"/>
        <end position="120"/>
    </location>
</feature>
<evidence type="ECO:0000256" key="2">
    <source>
        <dbReference type="SAM" id="Phobius"/>
    </source>
</evidence>
<feature type="region of interest" description="Disordered" evidence="1">
    <location>
        <begin position="1"/>
        <end position="30"/>
    </location>
</feature>
<feature type="region of interest" description="Disordered" evidence="1">
    <location>
        <begin position="375"/>
        <end position="400"/>
    </location>
</feature>
<keyword evidence="2" id="KW-0812">Transmembrane</keyword>
<dbReference type="EMBL" id="JABFJV010000272">
    <property type="protein sequence ID" value="NOK37969.1"/>
    <property type="molecule type" value="Genomic_DNA"/>
</dbReference>
<feature type="transmembrane region" description="Helical" evidence="2">
    <location>
        <begin position="59"/>
        <end position="77"/>
    </location>
</feature>
<keyword evidence="4" id="KW-0645">Protease</keyword>
<proteinExistence type="predicted"/>
<dbReference type="GO" id="GO:0008237">
    <property type="term" value="F:metallopeptidase activity"/>
    <property type="evidence" value="ECO:0007669"/>
    <property type="project" value="UniProtKB-KW"/>
</dbReference>
<dbReference type="PANTHER" id="PTHR36435:SF1">
    <property type="entry name" value="CAAX AMINO TERMINAL PROTEASE FAMILY PROTEIN"/>
    <property type="match status" value="1"/>
</dbReference>
<keyword evidence="4" id="KW-0482">Metalloprotease</keyword>
<protein>
    <submittedName>
        <fullName evidence="4">CPBP family intramembrane metalloprotease</fullName>
    </submittedName>
</protein>
<feature type="transmembrane region" description="Helical" evidence="2">
    <location>
        <begin position="226"/>
        <end position="248"/>
    </location>
</feature>
<dbReference type="Pfam" id="PF02517">
    <property type="entry name" value="Rce1-like"/>
    <property type="match status" value="1"/>
</dbReference>
<organism evidence="4 5">
    <name type="scientific">Corallococcus exercitus</name>
    <dbReference type="NCBI Taxonomy" id="2316736"/>
    <lineage>
        <taxon>Bacteria</taxon>
        <taxon>Pseudomonadati</taxon>
        <taxon>Myxococcota</taxon>
        <taxon>Myxococcia</taxon>
        <taxon>Myxococcales</taxon>
        <taxon>Cystobacterineae</taxon>
        <taxon>Myxococcaceae</taxon>
        <taxon>Corallococcus</taxon>
    </lineage>
</organism>
<feature type="transmembrane region" description="Helical" evidence="2">
    <location>
        <begin position="35"/>
        <end position="52"/>
    </location>
</feature>
<dbReference type="InterPro" id="IPR052710">
    <property type="entry name" value="CAAX_protease"/>
</dbReference>
<feature type="transmembrane region" description="Helical" evidence="2">
    <location>
        <begin position="308"/>
        <end position="329"/>
    </location>
</feature>
<comment type="caution">
    <text evidence="4">The sequence shown here is derived from an EMBL/GenBank/DDBJ whole genome shotgun (WGS) entry which is preliminary data.</text>
</comment>
<keyword evidence="2" id="KW-1133">Transmembrane helix</keyword>